<evidence type="ECO:0000256" key="1">
    <source>
        <dbReference type="ARBA" id="ARBA00022679"/>
    </source>
</evidence>
<dbReference type="EMBL" id="QHCT01000001">
    <property type="protein sequence ID" value="RHX93187.1"/>
    <property type="molecule type" value="Genomic_DNA"/>
</dbReference>
<dbReference type="Proteomes" id="UP000265798">
    <property type="component" value="Unassembled WGS sequence"/>
</dbReference>
<dbReference type="AlphaFoldDB" id="A0A396ZHC2"/>
<evidence type="ECO:0000256" key="3">
    <source>
        <dbReference type="ARBA" id="ARBA00022777"/>
    </source>
</evidence>
<dbReference type="OrthoDB" id="9791353at2"/>
<comment type="caution">
    <text evidence="6">The sequence shown here is derived from an EMBL/GenBank/DDBJ whole genome shotgun (WGS) entry which is preliminary data.</text>
</comment>
<sequence length="262" mass="30398">MLSETCLHCGTNRLIWNERGKIGCIHCLKIFRKEYRAHLREEKIDFSSRYLKGAEAEKIAGFESLSENEKIRTLDRIAPPFTFRFRISRNLSGRIYPATSGVPTQFLKTFLKERMEVDPAFLQSKDLPKRIPWGEGNLFSGDEDHIRWEILSHSVGDLFKRIESSPLEKMENQNFFDFDEELGYVTSCPTNAGLGTKMSLKFSTKLWEKDGVPTFKVPGFLEFYLENSSEFAVFYLKNFAYSQKNSFLNLVYYLALQVEPGF</sequence>
<reference evidence="7" key="1">
    <citation type="submission" date="2018-05" db="EMBL/GenBank/DDBJ databases">
        <title>Leptospira yasudae sp. nov. and Leptospira stimsonii sp. nov., two pathogenic species of the genus Leptospira isolated from environmental sources.</title>
        <authorList>
            <person name="Casanovas-Massana A."/>
            <person name="Hamond C."/>
            <person name="Santos L.A."/>
            <person name="Hacker K.P."/>
            <person name="Balassiano I."/>
            <person name="Medeiros M.A."/>
            <person name="Reis M.G."/>
            <person name="Ko A.I."/>
            <person name="Wunder E.A."/>
        </authorList>
    </citation>
    <scope>NUCLEOTIDE SEQUENCE [LARGE SCALE GENOMIC DNA]</scope>
    <source>
        <strain evidence="7">Yale</strain>
    </source>
</reference>
<organism evidence="6 7">
    <name type="scientific">Leptospira stimsonii</name>
    <dbReference type="NCBI Taxonomy" id="2202203"/>
    <lineage>
        <taxon>Bacteria</taxon>
        <taxon>Pseudomonadati</taxon>
        <taxon>Spirochaetota</taxon>
        <taxon>Spirochaetia</taxon>
        <taxon>Leptospirales</taxon>
        <taxon>Leptospiraceae</taxon>
        <taxon>Leptospira</taxon>
    </lineage>
</organism>
<dbReference type="RefSeq" id="WP_118967978.1">
    <property type="nucleotide sequence ID" value="NZ_QHCT01000001.1"/>
</dbReference>
<proteinExistence type="predicted"/>
<keyword evidence="1 6" id="KW-0808">Transferase</keyword>
<keyword evidence="2" id="KW-0547">Nucleotide-binding</keyword>
<dbReference type="GO" id="GO:0016301">
    <property type="term" value="F:kinase activity"/>
    <property type="evidence" value="ECO:0007669"/>
    <property type="project" value="UniProtKB-KW"/>
</dbReference>
<evidence type="ECO:0000313" key="6">
    <source>
        <dbReference type="EMBL" id="RHX93187.1"/>
    </source>
</evidence>
<evidence type="ECO:0000256" key="4">
    <source>
        <dbReference type="ARBA" id="ARBA00022840"/>
    </source>
</evidence>
<name>A0A396ZHC2_9LEPT</name>
<keyword evidence="3" id="KW-0418">Kinase</keyword>
<keyword evidence="4" id="KW-0067">ATP-binding</keyword>
<evidence type="ECO:0000313" key="7">
    <source>
        <dbReference type="Proteomes" id="UP000265798"/>
    </source>
</evidence>
<dbReference type="InterPro" id="IPR022414">
    <property type="entry name" value="ATP-guanido_PTrfase_cat"/>
</dbReference>
<protein>
    <submittedName>
        <fullName evidence="6">ATP--guanido phosphotransferase</fullName>
    </submittedName>
</protein>
<gene>
    <name evidence="6" type="ORF">DLM75_04120</name>
</gene>
<dbReference type="SUPFAM" id="SSF55931">
    <property type="entry name" value="Glutamine synthetase/guanido kinase"/>
    <property type="match status" value="1"/>
</dbReference>
<dbReference type="Gene3D" id="3.30.590.10">
    <property type="entry name" value="Glutamine synthetase/guanido kinase, catalytic domain"/>
    <property type="match status" value="1"/>
</dbReference>
<dbReference type="GO" id="GO:0005524">
    <property type="term" value="F:ATP binding"/>
    <property type="evidence" value="ECO:0007669"/>
    <property type="project" value="UniProtKB-KW"/>
</dbReference>
<dbReference type="InterPro" id="IPR014746">
    <property type="entry name" value="Gln_synth/guanido_kin_cat_dom"/>
</dbReference>
<evidence type="ECO:0000256" key="2">
    <source>
        <dbReference type="ARBA" id="ARBA00022741"/>
    </source>
</evidence>
<accession>A0A396ZHC2</accession>
<evidence type="ECO:0000259" key="5">
    <source>
        <dbReference type="Pfam" id="PF00217"/>
    </source>
</evidence>
<feature type="domain" description="Phosphagen kinase C-terminal" evidence="5">
    <location>
        <begin position="142"/>
        <end position="200"/>
    </location>
</feature>
<dbReference type="Pfam" id="PF00217">
    <property type="entry name" value="ATP-gua_Ptrans"/>
    <property type="match status" value="1"/>
</dbReference>